<dbReference type="SMART" id="SM00740">
    <property type="entry name" value="PASTA"/>
    <property type="match status" value="3"/>
</dbReference>
<dbReference type="Pfam" id="PF03793">
    <property type="entry name" value="PASTA"/>
    <property type="match status" value="3"/>
</dbReference>
<feature type="domain" description="PASTA" evidence="1">
    <location>
        <begin position="83"/>
        <end position="150"/>
    </location>
</feature>
<sequence>MVSVILALFLIPHLLKPKDVDVPDVIGEKYEDAVEELENLHLQVKMESVFSDEIAEGFVVKTDPKPGKTVKEQYVVTLFVSQGKEKEVFEDFVGKDFEQVRRLLEERGYEVIAYDKHSERPKGEILNQIQPNPDQEVVPVETKVIFEVSIGPELINLNNLKGMTEDEAASYLKDKGLKMKKIEENSDVVPKGQVIKQSPESNTSLEKGATVDVYISTGPTEKPPASHTITFTVPYDLDENEDDEEKVAQEVKIYISDIDHDITDVFQEDEITEDKEYTITLTIAPNDYGEYKVVRDGKLFIEKTVPYKEGE</sequence>
<evidence type="ECO:0000313" key="3">
    <source>
        <dbReference type="Proteomes" id="UP001275315"/>
    </source>
</evidence>
<comment type="caution">
    <text evidence="2">The sequence shown here is derived from an EMBL/GenBank/DDBJ whole genome shotgun (WGS) entry which is preliminary data.</text>
</comment>
<accession>A0ABU5CP47</accession>
<name>A0ABU5CP47_9BACI</name>
<dbReference type="PROSITE" id="PS51178">
    <property type="entry name" value="PASTA"/>
    <property type="match status" value="3"/>
</dbReference>
<dbReference type="Gene3D" id="2.60.40.2560">
    <property type="match status" value="1"/>
</dbReference>
<dbReference type="RefSeq" id="WP_320378891.1">
    <property type="nucleotide sequence ID" value="NZ_JAWDIQ010000001.1"/>
</dbReference>
<evidence type="ECO:0000313" key="2">
    <source>
        <dbReference type="EMBL" id="MDY0408133.1"/>
    </source>
</evidence>
<dbReference type="Proteomes" id="UP001275315">
    <property type="component" value="Unassembled WGS sequence"/>
</dbReference>
<dbReference type="Pfam" id="PF21160">
    <property type="entry name" value="PrkC-like_PASTA-like"/>
    <property type="match status" value="1"/>
</dbReference>
<feature type="domain" description="PASTA" evidence="1">
    <location>
        <begin position="151"/>
        <end position="217"/>
    </location>
</feature>
<dbReference type="Gene3D" id="3.30.10.20">
    <property type="match status" value="3"/>
</dbReference>
<organism evidence="2 3">
    <name type="scientific">Paracerasibacillus soli</name>
    <dbReference type="NCBI Taxonomy" id="480284"/>
    <lineage>
        <taxon>Bacteria</taxon>
        <taxon>Bacillati</taxon>
        <taxon>Bacillota</taxon>
        <taxon>Bacilli</taxon>
        <taxon>Bacillales</taxon>
        <taxon>Bacillaceae</taxon>
        <taxon>Paracerasibacillus</taxon>
    </lineage>
</organism>
<reference evidence="2 3" key="1">
    <citation type="submission" date="2023-10" db="EMBL/GenBank/DDBJ databases">
        <title>Virgibacillus soli CC-YMP-6 genome.</title>
        <authorList>
            <person name="Miliotis G."/>
            <person name="Sengupta P."/>
            <person name="Hameed A."/>
            <person name="Chuvochina M."/>
            <person name="Mcdonagh F."/>
            <person name="Simpson A.C."/>
            <person name="Singh N.K."/>
            <person name="Rekha P.D."/>
            <person name="Raman K."/>
            <person name="Hugenholtz P."/>
            <person name="Venkateswaran K."/>
        </authorList>
    </citation>
    <scope>NUCLEOTIDE SEQUENCE [LARGE SCALE GENOMIC DNA]</scope>
    <source>
        <strain evidence="2 3">CC-YMP-6</strain>
    </source>
</reference>
<dbReference type="InterPro" id="IPR005543">
    <property type="entry name" value="PASTA_dom"/>
</dbReference>
<proteinExistence type="predicted"/>
<evidence type="ECO:0000259" key="1">
    <source>
        <dbReference type="PROSITE" id="PS51178"/>
    </source>
</evidence>
<dbReference type="EMBL" id="JAWDIQ010000001">
    <property type="protein sequence ID" value="MDY0408133.1"/>
    <property type="molecule type" value="Genomic_DNA"/>
</dbReference>
<feature type="domain" description="PASTA" evidence="1">
    <location>
        <begin position="16"/>
        <end position="82"/>
    </location>
</feature>
<protein>
    <submittedName>
        <fullName evidence="2">PASTA domain-containing protein</fullName>
    </submittedName>
</protein>
<keyword evidence="3" id="KW-1185">Reference proteome</keyword>
<dbReference type="SUPFAM" id="SSF54184">
    <property type="entry name" value="Penicillin-binding protein 2x (pbp-2x), c-terminal domain"/>
    <property type="match status" value="1"/>
</dbReference>
<dbReference type="CDD" id="cd06577">
    <property type="entry name" value="PASTA_pknB"/>
    <property type="match status" value="2"/>
</dbReference>
<gene>
    <name evidence="2" type="ORF">RWD45_05395</name>
</gene>